<keyword evidence="4" id="KW-1185">Reference proteome</keyword>
<dbReference type="CDD" id="cd20736">
    <property type="entry name" value="PoNe_Nuclease"/>
    <property type="match status" value="1"/>
</dbReference>
<dbReference type="InterPro" id="IPR003509">
    <property type="entry name" value="UPF0102_YraN-like"/>
</dbReference>
<dbReference type="Gene3D" id="3.40.1350.10">
    <property type="match status" value="1"/>
</dbReference>
<dbReference type="RefSeq" id="WP_264515386.1">
    <property type="nucleotide sequence ID" value="NZ_JAPDDR010000010.1"/>
</dbReference>
<dbReference type="InterPro" id="IPR011856">
    <property type="entry name" value="tRNA_endonuc-like_dom_sf"/>
</dbReference>
<sequence>MRGSDGNGVGSAEIGRRGERIAKAWLRAQGAKVLYRNFKAPRGGEVDIVARQGKLLLFTEVKTRRAGGMGRPLDAVNPDKQRLIERGANEWLRMLGRRDLPWRFDVIEVILTEGEKPLVHRVENAF</sequence>
<dbReference type="PANTHER" id="PTHR34039:SF1">
    <property type="entry name" value="UPF0102 PROTEIN YRAN"/>
    <property type="match status" value="1"/>
</dbReference>
<evidence type="ECO:0000313" key="3">
    <source>
        <dbReference type="EMBL" id="MCW1915827.1"/>
    </source>
</evidence>
<name>A0ABT3G872_9BACT</name>
<dbReference type="EMBL" id="JAPDDR010000010">
    <property type="protein sequence ID" value="MCW1915827.1"/>
    <property type="molecule type" value="Genomic_DNA"/>
</dbReference>
<dbReference type="InterPro" id="IPR011335">
    <property type="entry name" value="Restrct_endonuc-II-like"/>
</dbReference>
<evidence type="ECO:0000313" key="4">
    <source>
        <dbReference type="Proteomes" id="UP001165653"/>
    </source>
</evidence>
<dbReference type="Pfam" id="PF02021">
    <property type="entry name" value="UPF0102"/>
    <property type="match status" value="1"/>
</dbReference>
<proteinExistence type="inferred from homology"/>
<gene>
    <name evidence="3" type="ORF">OJ996_19730</name>
</gene>
<protein>
    <recommendedName>
        <fullName evidence="2">UPF0102 protein OJ996_19730</fullName>
    </recommendedName>
</protein>
<dbReference type="NCBIfam" id="NF009154">
    <property type="entry name" value="PRK12497.3-3"/>
    <property type="match status" value="1"/>
</dbReference>
<accession>A0ABT3G872</accession>
<dbReference type="Proteomes" id="UP001165653">
    <property type="component" value="Unassembled WGS sequence"/>
</dbReference>
<dbReference type="SUPFAM" id="SSF52980">
    <property type="entry name" value="Restriction endonuclease-like"/>
    <property type="match status" value="1"/>
</dbReference>
<dbReference type="HAMAP" id="MF_00048">
    <property type="entry name" value="UPF0102"/>
    <property type="match status" value="1"/>
</dbReference>
<reference evidence="3" key="1">
    <citation type="submission" date="2022-10" db="EMBL/GenBank/DDBJ databases">
        <title>Luteolibacter sp. GHJ8, whole genome shotgun sequencing project.</title>
        <authorList>
            <person name="Zhao G."/>
            <person name="Shen L."/>
        </authorList>
    </citation>
    <scope>NUCLEOTIDE SEQUENCE</scope>
    <source>
        <strain evidence="3">GHJ8</strain>
    </source>
</reference>
<dbReference type="PANTHER" id="PTHR34039">
    <property type="entry name" value="UPF0102 PROTEIN YRAN"/>
    <property type="match status" value="1"/>
</dbReference>
<evidence type="ECO:0000256" key="2">
    <source>
        <dbReference type="HAMAP-Rule" id="MF_00048"/>
    </source>
</evidence>
<evidence type="ECO:0000256" key="1">
    <source>
        <dbReference type="ARBA" id="ARBA00006738"/>
    </source>
</evidence>
<comment type="caution">
    <text evidence="3">The sequence shown here is derived from an EMBL/GenBank/DDBJ whole genome shotgun (WGS) entry which is preliminary data.</text>
</comment>
<comment type="similarity">
    <text evidence="1 2">Belongs to the UPF0102 family.</text>
</comment>
<organism evidence="3 4">
    <name type="scientific">Luteolibacter rhizosphaerae</name>
    <dbReference type="NCBI Taxonomy" id="2989719"/>
    <lineage>
        <taxon>Bacteria</taxon>
        <taxon>Pseudomonadati</taxon>
        <taxon>Verrucomicrobiota</taxon>
        <taxon>Verrucomicrobiia</taxon>
        <taxon>Verrucomicrobiales</taxon>
        <taxon>Verrucomicrobiaceae</taxon>
        <taxon>Luteolibacter</taxon>
    </lineage>
</organism>